<organism evidence="2 3">
    <name type="scientific">Methanocella arvoryzae (strain DSM 22066 / NBRC 105507 / MRE50)</name>
    <dbReference type="NCBI Taxonomy" id="351160"/>
    <lineage>
        <taxon>Archaea</taxon>
        <taxon>Methanobacteriati</taxon>
        <taxon>Methanobacteriota</taxon>
        <taxon>Stenosarchaea group</taxon>
        <taxon>Methanomicrobia</taxon>
        <taxon>Methanocellales</taxon>
        <taxon>Methanocellaceae</taxon>
        <taxon>Methanocella</taxon>
    </lineage>
</organism>
<dbReference type="InterPro" id="IPR038740">
    <property type="entry name" value="BioF2-like_GNAT_dom"/>
</dbReference>
<sequence length="316" mass="35594">MDESAYGTLFHKWDFLRIIEKCSGYRLYPYGIYRGDELVCLFPVFARSAMGWVTIASPPPNMAIPYLGLVMSPIYDKLRQRKKESYLNHVVEEMEAEIKKLHAGSISITTVNGFVDMRPFKWSGYHVQMQYSYAVSLKQPADEILNRFDGKLKGLIAEAEKLPLSIVPADDDMGGFCKALASHYRRSGTPKAAPSPEFLKEVISAFPDNVKICYLRNGDQIAAPIVYYQYKGRFSFWLGWGISDSGLRNDAYVAWSFIRSKQAEGLATLELPGSGQRELCYFKSMFNAPLEYHFSIRKSDLLGSIAGSLRHGAAVS</sequence>
<evidence type="ECO:0000313" key="2">
    <source>
        <dbReference type="EMBL" id="CAJ35732.1"/>
    </source>
</evidence>
<evidence type="ECO:0000259" key="1">
    <source>
        <dbReference type="Pfam" id="PF13480"/>
    </source>
</evidence>
<dbReference type="Proteomes" id="UP000000663">
    <property type="component" value="Chromosome"/>
</dbReference>
<gene>
    <name evidence="2" type="ORF">RCIX264</name>
</gene>
<accession>Q0W7B1</accession>
<protein>
    <recommendedName>
        <fullName evidence="1">BioF2-like acetyltransferase domain-containing protein</fullName>
    </recommendedName>
</protein>
<dbReference type="InterPro" id="IPR016181">
    <property type="entry name" value="Acyl_CoA_acyltransferase"/>
</dbReference>
<dbReference type="eggNOG" id="arCOG03320">
    <property type="taxonomic scope" value="Archaea"/>
</dbReference>
<dbReference type="Pfam" id="PF13480">
    <property type="entry name" value="Acetyltransf_6"/>
    <property type="match status" value="1"/>
</dbReference>
<dbReference type="Gene3D" id="3.40.630.30">
    <property type="match status" value="1"/>
</dbReference>
<dbReference type="AlphaFoldDB" id="Q0W7B1"/>
<name>Q0W7B1_METAR</name>
<dbReference type="PATRIC" id="fig|351160.9.peg.2500"/>
<evidence type="ECO:0000313" key="3">
    <source>
        <dbReference type="Proteomes" id="UP000000663"/>
    </source>
</evidence>
<dbReference type="SUPFAM" id="SSF55729">
    <property type="entry name" value="Acyl-CoA N-acyltransferases (Nat)"/>
    <property type="match status" value="1"/>
</dbReference>
<dbReference type="EMBL" id="AM114193">
    <property type="protein sequence ID" value="CAJ35732.1"/>
    <property type="molecule type" value="Genomic_DNA"/>
</dbReference>
<proteinExistence type="predicted"/>
<keyword evidence="3" id="KW-1185">Reference proteome</keyword>
<dbReference type="STRING" id="351160.RCIX264"/>
<dbReference type="KEGG" id="rci:RCIX264"/>
<reference evidence="2 3" key="1">
    <citation type="journal article" date="2006" name="Science">
        <title>Genome of rice cluster I archaea -- the key methane producers in the rice rhizosphere.</title>
        <authorList>
            <person name="Erkel C."/>
            <person name="Kube M."/>
            <person name="Reinhardt R."/>
            <person name="Liesack W."/>
        </authorList>
    </citation>
    <scope>NUCLEOTIDE SEQUENCE [LARGE SCALE GENOMIC DNA]</scope>
    <source>
        <strain evidence="3">DSM 22066 / NBRC 105507 / MRE50</strain>
    </source>
</reference>
<feature type="domain" description="BioF2-like acetyltransferase" evidence="1">
    <location>
        <begin position="161"/>
        <end position="271"/>
    </location>
</feature>